<dbReference type="EMBL" id="AP018553">
    <property type="protein sequence ID" value="BBD72676.1"/>
    <property type="molecule type" value="Genomic_DNA"/>
</dbReference>
<dbReference type="GeneID" id="38666577"/>
<dbReference type="OrthoDB" id="6609at2157"/>
<gene>
    <name evidence="5" type="ORF">GCM10007116_11410</name>
    <name evidence="4" type="ORF">HS1genome_1065</name>
</gene>
<dbReference type="PANTHER" id="PTHR38136:SF3">
    <property type="entry name" value="DNA REPAIR PROTEIN"/>
    <property type="match status" value="1"/>
</dbReference>
<dbReference type="Pfam" id="PF04894">
    <property type="entry name" value="Nre_N"/>
    <property type="match status" value="1"/>
</dbReference>
<name>A0A348B3C4_9CREN</name>
<feature type="domain" description="Archaeal Nre C-terminal" evidence="3">
    <location>
        <begin position="307"/>
        <end position="407"/>
    </location>
</feature>
<protein>
    <recommendedName>
        <fullName evidence="1">DNA repair protein</fullName>
    </recommendedName>
</protein>
<accession>A0A348B3C4</accession>
<keyword evidence="1" id="KW-0234">DNA repair</keyword>
<dbReference type="InterPro" id="IPR006978">
    <property type="entry name" value="Nre_N"/>
</dbReference>
<dbReference type="AlphaFoldDB" id="A0A348B3C4"/>
<dbReference type="Pfam" id="PF04895">
    <property type="entry name" value="Nre_C"/>
    <property type="match status" value="1"/>
</dbReference>
<evidence type="ECO:0000313" key="5">
    <source>
        <dbReference type="EMBL" id="GGT95563.1"/>
    </source>
</evidence>
<reference evidence="4" key="3">
    <citation type="journal article" date="2019" name="BMC Res. Notes">
        <title>Complete genome sequence of the Sulfodiicoccus acidiphilus strain HS-1T, the first crenarchaeon that lacks polB3, isolated from an acidic hot spring in Ohwaku-dani, Hakone, Japan.</title>
        <authorList>
            <person name="Sakai H.D."/>
            <person name="Kurosawa N."/>
        </authorList>
    </citation>
    <scope>NUCLEOTIDE SEQUENCE</scope>
    <source>
        <strain evidence="4">HS-1</strain>
    </source>
</reference>
<reference evidence="5" key="1">
    <citation type="journal article" date="2014" name="Int. J. Syst. Evol. Microbiol.">
        <title>Complete genome sequence of Corynebacterium casei LMG S-19264T (=DSM 44701T), isolated from a smear-ripened cheese.</title>
        <authorList>
            <consortium name="US DOE Joint Genome Institute (JGI-PGF)"/>
            <person name="Walter F."/>
            <person name="Albersmeier A."/>
            <person name="Kalinowski J."/>
            <person name="Ruckert C."/>
        </authorList>
    </citation>
    <scope>NUCLEOTIDE SEQUENCE</scope>
    <source>
        <strain evidence="5">JCM 31740</strain>
    </source>
</reference>
<keyword evidence="1" id="KW-0227">DNA damage</keyword>
<dbReference type="InterPro" id="IPR006979">
    <property type="entry name" value="Nre_C"/>
</dbReference>
<evidence type="ECO:0000259" key="2">
    <source>
        <dbReference type="Pfam" id="PF04894"/>
    </source>
</evidence>
<dbReference type="InterPro" id="IPR033167">
    <property type="entry name" value="Nre"/>
</dbReference>
<evidence type="ECO:0000313" key="6">
    <source>
        <dbReference type="Proteomes" id="UP000276741"/>
    </source>
</evidence>
<keyword evidence="6" id="KW-1185">Reference proteome</keyword>
<dbReference type="RefSeq" id="WP_126449936.1">
    <property type="nucleotide sequence ID" value="NZ_AP018553.1"/>
</dbReference>
<comment type="function">
    <text evidence="1">Involved in DNA damage repair.</text>
</comment>
<evidence type="ECO:0000259" key="3">
    <source>
        <dbReference type="Pfam" id="PF04895"/>
    </source>
</evidence>
<dbReference type="HAMAP" id="MF_02096">
    <property type="entry name" value="Nre"/>
    <property type="match status" value="1"/>
</dbReference>
<organism evidence="4 6">
    <name type="scientific">Sulfodiicoccus acidiphilus</name>
    <dbReference type="NCBI Taxonomy" id="1670455"/>
    <lineage>
        <taxon>Archaea</taxon>
        <taxon>Thermoproteota</taxon>
        <taxon>Thermoprotei</taxon>
        <taxon>Sulfolobales</taxon>
        <taxon>Sulfolobaceae</taxon>
        <taxon>Sulfodiicoccus</taxon>
    </lineage>
</organism>
<dbReference type="PANTHER" id="PTHR38136">
    <property type="entry name" value="DNA REPAIR PROTEIN"/>
    <property type="match status" value="1"/>
</dbReference>
<reference evidence="5" key="4">
    <citation type="submission" date="2020-09" db="EMBL/GenBank/DDBJ databases">
        <authorList>
            <person name="Sun Q."/>
            <person name="Ohkuma M."/>
        </authorList>
    </citation>
    <scope>NUCLEOTIDE SEQUENCE</scope>
    <source>
        <strain evidence="5">JCM 31740</strain>
    </source>
</reference>
<reference evidence="6" key="2">
    <citation type="submission" date="2018-04" db="EMBL/GenBank/DDBJ databases">
        <title>Complete genome sequence of Sulfodiicoccus acidiphilus strain HS-1.</title>
        <authorList>
            <person name="Sakai H.D."/>
            <person name="Kurosawa N."/>
        </authorList>
    </citation>
    <scope>NUCLEOTIDE SEQUENCE [LARGE SCALE GENOMIC DNA]</scope>
    <source>
        <strain evidence="6">HS-1</strain>
    </source>
</reference>
<dbReference type="Proteomes" id="UP000616143">
    <property type="component" value="Unassembled WGS sequence"/>
</dbReference>
<dbReference type="EMBL" id="BMQS01000009">
    <property type="protein sequence ID" value="GGT95563.1"/>
    <property type="molecule type" value="Genomic_DNA"/>
</dbReference>
<evidence type="ECO:0000256" key="1">
    <source>
        <dbReference type="HAMAP-Rule" id="MF_02096"/>
    </source>
</evidence>
<sequence length="409" mass="46135">MRTISADLCVRCKGYKYLCGLPVCPLMERFRAITRTMASVKVDGSSSAVSGATPPSAIVGERGYPKVAVLYNVPPGVGEQEARRFEDPENWWGNVGLTEILRLRSSMISSVYSQVNVSEPWKLYEREISLTSISSKPVDSEVRVKGVIEPKLKFDGLLLPRGPTAEAESIRLVGNPKLSKPLERLINDDVKVEQAIREIYGQESRYTLINALAFGLLGERKSRRIVPTRWAITAVDGALGKYFLNKVRRHPLYNELEVHFSSYLGNDFHVILVPSPYTAAWVEIWHPTTPWAQEVTVVELREDHFGHYEFLDGGYMAARLAVLEYLNSLGRQATVIIVREITKEYFAPVGNWHIRETVKRAMGNVVLKGVELEQALKFVSRRLRAAVDLTKLKTISSVRGQKRIDEFTM</sequence>
<evidence type="ECO:0000313" key="4">
    <source>
        <dbReference type="EMBL" id="BBD72676.1"/>
    </source>
</evidence>
<comment type="caution">
    <text evidence="1">Lacks conserved residue(s) required for the propagation of feature annotation.</text>
</comment>
<comment type="similarity">
    <text evidence="1">Belongs to the Nre family.</text>
</comment>
<dbReference type="KEGG" id="sacd:HS1genome_1065"/>
<proteinExistence type="inferred from homology"/>
<feature type="domain" description="Archaeal Nre N-terminal" evidence="2">
    <location>
        <begin position="18"/>
        <end position="291"/>
    </location>
</feature>
<dbReference type="Proteomes" id="UP000276741">
    <property type="component" value="Chromosome"/>
</dbReference>
<dbReference type="GO" id="GO:0006281">
    <property type="term" value="P:DNA repair"/>
    <property type="evidence" value="ECO:0007669"/>
    <property type="project" value="UniProtKB-UniRule"/>
</dbReference>